<evidence type="ECO:0000313" key="1">
    <source>
        <dbReference type="EMBL" id="TKR60405.1"/>
    </source>
</evidence>
<accession>A0A4V5ZXN3</accession>
<reference evidence="1 2" key="2">
    <citation type="journal article" date="2019" name="G3 (Bethesda)">
        <title>Hybrid Assembly of the Genome of the Entomopathogenic Nematode Steinernema carpocapsae Identifies the X-Chromosome.</title>
        <authorList>
            <person name="Serra L."/>
            <person name="Macchietto M."/>
            <person name="Macias-Munoz A."/>
            <person name="McGill C.J."/>
            <person name="Rodriguez I.M."/>
            <person name="Rodriguez B."/>
            <person name="Murad R."/>
            <person name="Mortazavi A."/>
        </authorList>
    </citation>
    <scope>NUCLEOTIDE SEQUENCE [LARGE SCALE GENOMIC DNA]</scope>
    <source>
        <strain evidence="1 2">ALL</strain>
    </source>
</reference>
<protein>
    <submittedName>
        <fullName evidence="1">Uncharacterized protein</fullName>
    </submittedName>
</protein>
<dbReference type="Proteomes" id="UP000298663">
    <property type="component" value="Unassembled WGS sequence"/>
</dbReference>
<gene>
    <name evidence="1" type="ORF">L596_027658</name>
</gene>
<proteinExistence type="predicted"/>
<organism evidence="1 2">
    <name type="scientific">Steinernema carpocapsae</name>
    <name type="common">Entomopathogenic nematode</name>
    <dbReference type="NCBI Taxonomy" id="34508"/>
    <lineage>
        <taxon>Eukaryota</taxon>
        <taxon>Metazoa</taxon>
        <taxon>Ecdysozoa</taxon>
        <taxon>Nematoda</taxon>
        <taxon>Chromadorea</taxon>
        <taxon>Rhabditida</taxon>
        <taxon>Tylenchina</taxon>
        <taxon>Panagrolaimomorpha</taxon>
        <taxon>Strongyloidoidea</taxon>
        <taxon>Steinernematidae</taxon>
        <taxon>Steinernema</taxon>
    </lineage>
</organism>
<name>A0A4V5ZXN3_STECR</name>
<reference evidence="1 2" key="1">
    <citation type="journal article" date="2015" name="Genome Biol.">
        <title>Comparative genomics of Steinernema reveals deeply conserved gene regulatory networks.</title>
        <authorList>
            <person name="Dillman A.R."/>
            <person name="Macchietto M."/>
            <person name="Porter C.F."/>
            <person name="Rogers A."/>
            <person name="Williams B."/>
            <person name="Antoshechkin I."/>
            <person name="Lee M.M."/>
            <person name="Goodwin Z."/>
            <person name="Lu X."/>
            <person name="Lewis E.E."/>
            <person name="Goodrich-Blair H."/>
            <person name="Stock S.P."/>
            <person name="Adams B.J."/>
            <person name="Sternberg P.W."/>
            <person name="Mortazavi A."/>
        </authorList>
    </citation>
    <scope>NUCLEOTIDE SEQUENCE [LARGE SCALE GENOMIC DNA]</scope>
    <source>
        <strain evidence="1 2">ALL</strain>
    </source>
</reference>
<dbReference type="OrthoDB" id="5777586at2759"/>
<evidence type="ECO:0000313" key="2">
    <source>
        <dbReference type="Proteomes" id="UP000298663"/>
    </source>
</evidence>
<comment type="caution">
    <text evidence="1">The sequence shown here is derived from an EMBL/GenBank/DDBJ whole genome shotgun (WGS) entry which is preliminary data.</text>
</comment>
<keyword evidence="2" id="KW-1185">Reference proteome</keyword>
<dbReference type="EMBL" id="AZBU02000011">
    <property type="protein sequence ID" value="TKR60405.1"/>
    <property type="molecule type" value="Genomic_DNA"/>
</dbReference>
<sequence>MFAPATAMPLYTTCTAGISRPTCHFEFARDEEFSSGVELSFLEDSFSSFAIQPKLSGSLSRSGKIKRTVSSLSGNGFECTHSKQQEKTGCMVEARQIEIDFASLTTSEFAVQIEAPNGESSDFLDFETYGKTMSFSPKKEGCGHGEWTFKIFQHQGAKLVVVHEDSMFLDGVGSLFFTVGDDLRNKLSSQEFLRLPSASRCCGRQRASLKY</sequence>
<dbReference type="AlphaFoldDB" id="A0A4V5ZXN3"/>